<dbReference type="RefSeq" id="WP_188174820.1">
    <property type="nucleotide sequence ID" value="NZ_JACVVD010000004.1"/>
</dbReference>
<sequence>MAKSDELVKFITQQVITYIETPKDVRKQAKANMKEQRESWQTRWFGMLPLATRMLIERTKIKK</sequence>
<evidence type="ECO:0000313" key="2">
    <source>
        <dbReference type="Proteomes" id="UP000650466"/>
    </source>
</evidence>
<keyword evidence="2" id="KW-1185">Reference proteome</keyword>
<proteinExistence type="predicted"/>
<dbReference type="Proteomes" id="UP000650466">
    <property type="component" value="Unassembled WGS sequence"/>
</dbReference>
<comment type="caution">
    <text evidence="1">The sequence shown here is derived from an EMBL/GenBank/DDBJ whole genome shotgun (WGS) entry which is preliminary data.</text>
</comment>
<reference evidence="1" key="1">
    <citation type="submission" date="2020-09" db="EMBL/GenBank/DDBJ databases">
        <title>Draft Genome Sequence of Paenibacillus sp. WST5.</title>
        <authorList>
            <person name="Bao Z."/>
        </authorList>
    </citation>
    <scope>NUCLEOTIDE SEQUENCE</scope>
    <source>
        <strain evidence="1">WST5</strain>
    </source>
</reference>
<dbReference type="AlphaFoldDB" id="A0A926KS13"/>
<gene>
    <name evidence="1" type="ORF">ICC18_12835</name>
</gene>
<protein>
    <submittedName>
        <fullName evidence="1">YqzE family protein</fullName>
    </submittedName>
</protein>
<accession>A0A926KS13</accession>
<organism evidence="1 2">
    <name type="scientific">Paenibacillus sedimenti</name>
    <dbReference type="NCBI Taxonomy" id="2770274"/>
    <lineage>
        <taxon>Bacteria</taxon>
        <taxon>Bacillati</taxon>
        <taxon>Bacillota</taxon>
        <taxon>Bacilli</taxon>
        <taxon>Bacillales</taxon>
        <taxon>Paenibacillaceae</taxon>
        <taxon>Paenibacillus</taxon>
    </lineage>
</organism>
<dbReference type="EMBL" id="JACVVD010000004">
    <property type="protein sequence ID" value="MBD0381005.1"/>
    <property type="molecule type" value="Genomic_DNA"/>
</dbReference>
<name>A0A926KS13_9BACL</name>
<dbReference type="InterPro" id="IPR025622">
    <property type="entry name" value="YqzE"/>
</dbReference>
<evidence type="ECO:0000313" key="1">
    <source>
        <dbReference type="EMBL" id="MBD0381005.1"/>
    </source>
</evidence>
<dbReference type="Pfam" id="PF14038">
    <property type="entry name" value="YqzE"/>
    <property type="match status" value="1"/>
</dbReference>